<dbReference type="SUPFAM" id="SSF81296">
    <property type="entry name" value="E set domains"/>
    <property type="match status" value="1"/>
</dbReference>
<organism evidence="4 5">
    <name type="scientific">Babesia ovis</name>
    <dbReference type="NCBI Taxonomy" id="5869"/>
    <lineage>
        <taxon>Eukaryota</taxon>
        <taxon>Sar</taxon>
        <taxon>Alveolata</taxon>
        <taxon>Apicomplexa</taxon>
        <taxon>Aconoidasida</taxon>
        <taxon>Piroplasmida</taxon>
        <taxon>Babesiidae</taxon>
        <taxon>Babesia</taxon>
    </lineage>
</organism>
<protein>
    <submittedName>
        <fullName evidence="4">Filamin ABP280 repeat-containing, putative</fullName>
    </submittedName>
</protein>
<evidence type="ECO:0000256" key="2">
    <source>
        <dbReference type="SAM" id="Coils"/>
    </source>
</evidence>
<proteinExistence type="predicted"/>
<keyword evidence="5" id="KW-1185">Reference proteome</keyword>
<name>A0A9W5TDT1_BABOV</name>
<evidence type="ECO:0000256" key="1">
    <source>
        <dbReference type="PROSITE-ProRule" id="PRU00087"/>
    </source>
</evidence>
<evidence type="ECO:0000256" key="3">
    <source>
        <dbReference type="SAM" id="MobiDB-lite"/>
    </source>
</evidence>
<gene>
    <name evidence="4" type="ORF">BaOVIS_031790</name>
</gene>
<dbReference type="EMBL" id="BLIY01000024">
    <property type="protein sequence ID" value="GFE55775.1"/>
    <property type="molecule type" value="Genomic_DNA"/>
</dbReference>
<sequence>MIDYDIERGSTVEPLVYNRYIDTSDVCPALCRHRGSAFRGGLVGRCLEGILELYDRNGRHVVGRELALTAVLSYKANAFNPREQTLDREVYITPIDSCRYKLRYMVEIAGSWTLSVILPSGEHVAGSPFNIEIEPAEASPYTTMLICMPQNGYESDQKEFIIEAMDGFGNKLRKGGTPFVVTCIGTGKLLSLFDCNNGQHRVVCQTEPNSMFSQLRVTLMGKDIVNSPFVLSLPTPAPSSTSDSDPFAVTLNRCKQVYAKQRVLHKAYEDLSASLVKEQREASKSYHSTRLQIVHTLPVKFNIADPDTTLAAKRQDMIARHNQLSADIEELSAKIRATEAVGKEILDDLVNRFETSSRLHKDAVAAYKVVRQEIENRVQATKASNRLDTDLRRGDPDAIRKYKEQQSLNETFPAYYKGSDKPGNATKRVQLITRQYMSNEAPSGVTSTTPDRPNTPAFWMMEGRFKPPRPS</sequence>
<dbReference type="InterPro" id="IPR014756">
    <property type="entry name" value="Ig_E-set"/>
</dbReference>
<evidence type="ECO:0000313" key="4">
    <source>
        <dbReference type="EMBL" id="GFE55775.1"/>
    </source>
</evidence>
<dbReference type="AlphaFoldDB" id="A0A9W5TDT1"/>
<feature type="region of interest" description="Disordered" evidence="3">
    <location>
        <begin position="440"/>
        <end position="471"/>
    </location>
</feature>
<feature type="compositionally biased region" description="Polar residues" evidence="3">
    <location>
        <begin position="440"/>
        <end position="452"/>
    </location>
</feature>
<dbReference type="PROSITE" id="PS50194">
    <property type="entry name" value="FILAMIN_REPEAT"/>
    <property type="match status" value="1"/>
</dbReference>
<dbReference type="InterPro" id="IPR017868">
    <property type="entry name" value="Filamin/ABP280_repeat-like"/>
</dbReference>
<dbReference type="Proteomes" id="UP001057455">
    <property type="component" value="Unassembled WGS sequence"/>
</dbReference>
<keyword evidence="2" id="KW-0175">Coiled coil</keyword>
<reference evidence="4" key="1">
    <citation type="submission" date="2019-12" db="EMBL/GenBank/DDBJ databases">
        <title>Genome sequence of Babesia ovis.</title>
        <authorList>
            <person name="Yamagishi J."/>
            <person name="Sevinc F."/>
            <person name="Xuan X."/>
        </authorList>
    </citation>
    <scope>NUCLEOTIDE SEQUENCE</scope>
    <source>
        <strain evidence="4">Selcuk</strain>
    </source>
</reference>
<dbReference type="Gene3D" id="2.60.40.10">
    <property type="entry name" value="Immunoglobulins"/>
    <property type="match status" value="2"/>
</dbReference>
<dbReference type="OrthoDB" id="342730at2759"/>
<dbReference type="InterPro" id="IPR013783">
    <property type="entry name" value="Ig-like_fold"/>
</dbReference>
<feature type="coiled-coil region" evidence="2">
    <location>
        <begin position="314"/>
        <end position="341"/>
    </location>
</feature>
<comment type="caution">
    <text evidence="4">The sequence shown here is derived from an EMBL/GenBank/DDBJ whole genome shotgun (WGS) entry which is preliminary data.</text>
</comment>
<evidence type="ECO:0000313" key="5">
    <source>
        <dbReference type="Proteomes" id="UP001057455"/>
    </source>
</evidence>
<feature type="repeat" description="Filamin" evidence="1">
    <location>
        <begin position="80"/>
        <end position="133"/>
    </location>
</feature>
<accession>A0A9W5TDT1</accession>